<reference evidence="1 2" key="1">
    <citation type="journal article" date="2021" name="Nat. Plants">
        <title>The Taxus genome provides insights into paclitaxel biosynthesis.</title>
        <authorList>
            <person name="Xiong X."/>
            <person name="Gou J."/>
            <person name="Liao Q."/>
            <person name="Li Y."/>
            <person name="Zhou Q."/>
            <person name="Bi G."/>
            <person name="Li C."/>
            <person name="Du R."/>
            <person name="Wang X."/>
            <person name="Sun T."/>
            <person name="Guo L."/>
            <person name="Liang H."/>
            <person name="Lu P."/>
            <person name="Wu Y."/>
            <person name="Zhang Z."/>
            <person name="Ro D.K."/>
            <person name="Shang Y."/>
            <person name="Huang S."/>
            <person name="Yan J."/>
        </authorList>
    </citation>
    <scope>NUCLEOTIDE SEQUENCE [LARGE SCALE GENOMIC DNA]</scope>
    <source>
        <strain evidence="1">Ta-2019</strain>
    </source>
</reference>
<evidence type="ECO:0000313" key="2">
    <source>
        <dbReference type="Proteomes" id="UP000824469"/>
    </source>
</evidence>
<proteinExistence type="predicted"/>
<gene>
    <name evidence="1" type="ORF">KI387_032812</name>
</gene>
<keyword evidence="2" id="KW-1185">Reference proteome</keyword>
<evidence type="ECO:0000313" key="1">
    <source>
        <dbReference type="EMBL" id="KAH9288695.1"/>
    </source>
</evidence>
<protein>
    <submittedName>
        <fullName evidence="1">Uncharacterized protein</fullName>
    </submittedName>
</protein>
<accession>A0AA38BQA0</accession>
<dbReference type="AlphaFoldDB" id="A0AA38BQA0"/>
<feature type="non-terminal residue" evidence="1">
    <location>
        <position position="1"/>
    </location>
</feature>
<name>A0AA38BQA0_TAXCH</name>
<dbReference type="Proteomes" id="UP000824469">
    <property type="component" value="Unassembled WGS sequence"/>
</dbReference>
<feature type="non-terminal residue" evidence="1">
    <location>
        <position position="135"/>
    </location>
</feature>
<comment type="caution">
    <text evidence="1">The sequence shown here is derived from an EMBL/GenBank/DDBJ whole genome shotgun (WGS) entry which is preliminary data.</text>
</comment>
<sequence>PQQKHPPLVESVASSTTLAAKIIDLISTEAQTFAKSEIAKAIGSTGISAAKFIGEAHWIFLALSMAAYALERCATVTSNVEECWELLLAIVDAAKELKKFMEAMGGESEKVGKAVTVVAEGAFMCCHYIDQGRAS</sequence>
<organism evidence="1 2">
    <name type="scientific">Taxus chinensis</name>
    <name type="common">Chinese yew</name>
    <name type="synonym">Taxus wallichiana var. chinensis</name>
    <dbReference type="NCBI Taxonomy" id="29808"/>
    <lineage>
        <taxon>Eukaryota</taxon>
        <taxon>Viridiplantae</taxon>
        <taxon>Streptophyta</taxon>
        <taxon>Embryophyta</taxon>
        <taxon>Tracheophyta</taxon>
        <taxon>Spermatophyta</taxon>
        <taxon>Pinopsida</taxon>
        <taxon>Pinidae</taxon>
        <taxon>Conifers II</taxon>
        <taxon>Cupressales</taxon>
        <taxon>Taxaceae</taxon>
        <taxon>Taxus</taxon>
    </lineage>
</organism>
<dbReference type="EMBL" id="JAHRHJ020003813">
    <property type="protein sequence ID" value="KAH9288695.1"/>
    <property type="molecule type" value="Genomic_DNA"/>
</dbReference>